<sequence>MVVTEMFDFKQLRWVSYVPEYDKSMRHVEDMAEGRAKAYHKGRYVVGSGSNHRKTTDTPNIKMVTPVAQAVEMARAELRRKQTIRRGKRVADTQLD</sequence>
<protein>
    <submittedName>
        <fullName evidence="1">Uncharacterized protein</fullName>
    </submittedName>
</protein>
<reference evidence="1 2" key="1">
    <citation type="journal article" date="2017" name="Nat. Ecol. Evol.">
        <title>Scallop genome provides insights into evolution of bilaterian karyotype and development.</title>
        <authorList>
            <person name="Wang S."/>
            <person name="Zhang J."/>
            <person name="Jiao W."/>
            <person name="Li J."/>
            <person name="Xun X."/>
            <person name="Sun Y."/>
            <person name="Guo X."/>
            <person name="Huan P."/>
            <person name="Dong B."/>
            <person name="Zhang L."/>
            <person name="Hu X."/>
            <person name="Sun X."/>
            <person name="Wang J."/>
            <person name="Zhao C."/>
            <person name="Wang Y."/>
            <person name="Wang D."/>
            <person name="Huang X."/>
            <person name="Wang R."/>
            <person name="Lv J."/>
            <person name="Li Y."/>
            <person name="Zhang Z."/>
            <person name="Liu B."/>
            <person name="Lu W."/>
            <person name="Hui Y."/>
            <person name="Liang J."/>
            <person name="Zhou Z."/>
            <person name="Hou R."/>
            <person name="Li X."/>
            <person name="Liu Y."/>
            <person name="Li H."/>
            <person name="Ning X."/>
            <person name="Lin Y."/>
            <person name="Zhao L."/>
            <person name="Xing Q."/>
            <person name="Dou J."/>
            <person name="Li Y."/>
            <person name="Mao J."/>
            <person name="Guo H."/>
            <person name="Dou H."/>
            <person name="Li T."/>
            <person name="Mu C."/>
            <person name="Jiang W."/>
            <person name="Fu Q."/>
            <person name="Fu X."/>
            <person name="Miao Y."/>
            <person name="Liu J."/>
            <person name="Yu Q."/>
            <person name="Li R."/>
            <person name="Liao H."/>
            <person name="Li X."/>
            <person name="Kong Y."/>
            <person name="Jiang Z."/>
            <person name="Chourrout D."/>
            <person name="Li R."/>
            <person name="Bao Z."/>
        </authorList>
    </citation>
    <scope>NUCLEOTIDE SEQUENCE [LARGE SCALE GENOMIC DNA]</scope>
    <source>
        <strain evidence="1 2">PY_sf001</strain>
    </source>
</reference>
<keyword evidence="2" id="KW-1185">Reference proteome</keyword>
<gene>
    <name evidence="1" type="ORF">KP79_PYT06224</name>
</gene>
<organism evidence="1 2">
    <name type="scientific">Mizuhopecten yessoensis</name>
    <name type="common">Japanese scallop</name>
    <name type="synonym">Patinopecten yessoensis</name>
    <dbReference type="NCBI Taxonomy" id="6573"/>
    <lineage>
        <taxon>Eukaryota</taxon>
        <taxon>Metazoa</taxon>
        <taxon>Spiralia</taxon>
        <taxon>Lophotrochozoa</taxon>
        <taxon>Mollusca</taxon>
        <taxon>Bivalvia</taxon>
        <taxon>Autobranchia</taxon>
        <taxon>Pteriomorphia</taxon>
        <taxon>Pectinida</taxon>
        <taxon>Pectinoidea</taxon>
        <taxon>Pectinidae</taxon>
        <taxon>Mizuhopecten</taxon>
    </lineage>
</organism>
<accession>A0A210QG91</accession>
<evidence type="ECO:0000313" key="1">
    <source>
        <dbReference type="EMBL" id="OWF47766.1"/>
    </source>
</evidence>
<dbReference type="Proteomes" id="UP000242188">
    <property type="component" value="Unassembled WGS sequence"/>
</dbReference>
<name>A0A210QG91_MIZYE</name>
<comment type="caution">
    <text evidence="1">The sequence shown here is derived from an EMBL/GenBank/DDBJ whole genome shotgun (WGS) entry which is preliminary data.</text>
</comment>
<dbReference type="EMBL" id="NEDP02003775">
    <property type="protein sequence ID" value="OWF47766.1"/>
    <property type="molecule type" value="Genomic_DNA"/>
</dbReference>
<proteinExistence type="predicted"/>
<dbReference type="AlphaFoldDB" id="A0A210QG91"/>
<evidence type="ECO:0000313" key="2">
    <source>
        <dbReference type="Proteomes" id="UP000242188"/>
    </source>
</evidence>